<comment type="similarity">
    <text evidence="1">Belongs to the glycosyl hydrolase 32 family.</text>
</comment>
<gene>
    <name evidence="5" type="ORF">EAV92_14765</name>
</gene>
<dbReference type="EMBL" id="CP033433">
    <property type="protein sequence ID" value="AYQ73727.1"/>
    <property type="molecule type" value="Genomic_DNA"/>
</dbReference>
<dbReference type="InterPro" id="IPR013148">
    <property type="entry name" value="Glyco_hydro_32_N"/>
</dbReference>
<dbReference type="InterPro" id="IPR003343">
    <property type="entry name" value="Big_2"/>
</dbReference>
<dbReference type="AlphaFoldDB" id="A0A3G3K103"/>
<dbReference type="SMART" id="SM00640">
    <property type="entry name" value="Glyco_32"/>
    <property type="match status" value="1"/>
</dbReference>
<evidence type="ECO:0000256" key="1">
    <source>
        <dbReference type="ARBA" id="ARBA00009902"/>
    </source>
</evidence>
<name>A0A3G3K103_9BACL</name>
<dbReference type="InterPro" id="IPR013320">
    <property type="entry name" value="ConA-like_dom_sf"/>
</dbReference>
<dbReference type="Gene3D" id="2.60.40.1080">
    <property type="match status" value="1"/>
</dbReference>
<evidence type="ECO:0000259" key="4">
    <source>
        <dbReference type="SMART" id="SM00635"/>
    </source>
</evidence>
<feature type="domain" description="BIG2" evidence="4">
    <location>
        <begin position="1024"/>
        <end position="1104"/>
    </location>
</feature>
<dbReference type="SMART" id="SM00635">
    <property type="entry name" value="BID_2"/>
    <property type="match status" value="1"/>
</dbReference>
<evidence type="ECO:0000256" key="2">
    <source>
        <dbReference type="ARBA" id="ARBA00022801"/>
    </source>
</evidence>
<dbReference type="Pfam" id="PF00251">
    <property type="entry name" value="Glyco_hydro_32N"/>
    <property type="match status" value="1"/>
</dbReference>
<proteinExistence type="inferred from homology"/>
<dbReference type="GO" id="GO:0005737">
    <property type="term" value="C:cytoplasm"/>
    <property type="evidence" value="ECO:0007669"/>
    <property type="project" value="TreeGrafter"/>
</dbReference>
<evidence type="ECO:0000313" key="5">
    <source>
        <dbReference type="EMBL" id="AYQ73727.1"/>
    </source>
</evidence>
<dbReference type="Gene3D" id="2.60.120.560">
    <property type="entry name" value="Exo-inulinase, domain 1"/>
    <property type="match status" value="5"/>
</dbReference>
<keyword evidence="3" id="KW-0326">Glycosidase</keyword>
<evidence type="ECO:0000313" key="6">
    <source>
        <dbReference type="Proteomes" id="UP000269097"/>
    </source>
</evidence>
<dbReference type="SUPFAM" id="SSF49899">
    <property type="entry name" value="Concanavalin A-like lectins/glucanases"/>
    <property type="match status" value="5"/>
</dbReference>
<dbReference type="CDD" id="cd18622">
    <property type="entry name" value="GH32_Inu-like"/>
    <property type="match status" value="1"/>
</dbReference>
<dbReference type="SUPFAM" id="SSF49373">
    <property type="entry name" value="Invasin/intimin cell-adhesion fragments"/>
    <property type="match status" value="1"/>
</dbReference>
<organism evidence="5 6">
    <name type="scientific">Cohnella candidum</name>
    <dbReference type="NCBI Taxonomy" id="2674991"/>
    <lineage>
        <taxon>Bacteria</taxon>
        <taxon>Bacillati</taxon>
        <taxon>Bacillota</taxon>
        <taxon>Bacilli</taxon>
        <taxon>Bacillales</taxon>
        <taxon>Paenibacillaceae</taxon>
        <taxon>Cohnella</taxon>
    </lineage>
</organism>
<keyword evidence="6" id="KW-1185">Reference proteome</keyword>
<dbReference type="Pfam" id="PF06439">
    <property type="entry name" value="3keto-disac_hyd"/>
    <property type="match status" value="2"/>
</dbReference>
<sequence length="1273" mass="136648">MNHIGFLSVKKVFIVVLSSFIVSLSGFGMETARAAGWNSNMPGYVPVSGTWSEIPGDGLKGVSGSGANAFNLSTTKVGTNFTYEADVKVDASTPFGVGSLVFRAAEDGSKGYVVQIDPNMDRIRLFDFGTGTDLGTPYAASLDPGTYYHLKVAADGTGIKVYLGAALAVSATDFRYAQGCVGFNVFNGTAYFQNVYVYETQTNLTGWNSAGGAWSTTSQGWKATAPGGQNAYAMSATSADDFTYEADILVHDPYAVGTLLFRSDASGSQAYALQVDPNLDRLRLYRTNGDVTLATYSTAIDAGKVYHVRVKADGTTIKAYWQSSFSPANGYDPVMTVTDASRASGFAGLNAFNGSVSFQNITISDLKTNLNGWTTSGGTWTPHLSGVKAVSQGAVDTFRMAATEAADFVLEGDLKVDAGTPSGTAALVFRSNPAGSAGYVVNIDPNLDRVRLFDANGGVTLASANYTIETGKTYHLEIQAQGPTIKVYVDGSAAPVLSVTNTAYAGGKLGLNAFNGTAYFQNVYVYPLNEYYSELYRPQYHYTMALNWISDPNGLVYFEGEYHLFTQDGGTWTHAVSTDLVHWKRLPIALPWNDSGHIWSGSAVADVNNVSGLFNGGSGLVAFYTMFHPDKPGGNQKIGVAFSRDKGRTWEYYGGNPIVQNPGGPDGGWDFRDPKVVWDNDRSRWVMVVSGGDHVRFFTSTNLLTWTYASSFGYGAYLHGGTWECPDLFQLAVDGNPANKKWVLAISTGPSTQTDGSASEYFVGSFDGTTFVSDNPAGTVLRSERGKDMYAAMTFSDIPSADGRRIGLGWMSNWDYGFSFPTSPWRHQMSIPRELTLKSFAGEGVRLVQTPIAELNSLRGTANNWSNVTVTPSSSNPLANVSGSAFEIEAELELPTSGKANEFGFRVRELGGQATVVGYRTDTSTMFVNRADSGRDDFTEKFTGRHEAVLPPVNGRVKMRIYVDESSVETFGNDGKAVISDMIFPDSARDGMSFYAVGGNVKIVSLHVYPLSNTWRYEPVGGTVPEKVVMDRGKLELGLGSTRRIYTRVLPRTASNQNLTWSSSNPSIATVTSVDARSANVTAAGRGRAVITATTASGSIVGMTIVTVGAFNTNLTGWTSAPEAEWVATDDGIAGFFDQDANYMSNVSGSNFTYEADLKLDEAGGAGSMIFRADATGGNGYYFNVNPGLKSLRLFYKTNGSFSNAQVLAAVPALVQPGKTYHAKIVANGTNIKVYFDGSSTPVIDVNDTRYGTGYFGLNVFGGRAYYQNVIRS</sequence>
<dbReference type="InterPro" id="IPR010496">
    <property type="entry name" value="AL/BT2_dom"/>
</dbReference>
<dbReference type="GO" id="GO:0004575">
    <property type="term" value="F:sucrose alpha-glucosidase activity"/>
    <property type="evidence" value="ECO:0007669"/>
    <property type="project" value="TreeGrafter"/>
</dbReference>
<dbReference type="InterPro" id="IPR013189">
    <property type="entry name" value="Glyco_hydro_32_C"/>
</dbReference>
<dbReference type="InterPro" id="IPR001362">
    <property type="entry name" value="Glyco_hydro_32"/>
</dbReference>
<keyword evidence="2" id="KW-0378">Hydrolase</keyword>
<dbReference type="InterPro" id="IPR023296">
    <property type="entry name" value="Glyco_hydro_beta-prop_sf"/>
</dbReference>
<reference evidence="5 6" key="1">
    <citation type="submission" date="2018-10" db="EMBL/GenBank/DDBJ databases">
        <title>Genome Sequence of Cohnella sp.</title>
        <authorList>
            <person name="Srinivasan S."/>
            <person name="Kim M.K."/>
        </authorList>
    </citation>
    <scope>NUCLEOTIDE SEQUENCE [LARGE SCALE GENOMIC DNA]</scope>
    <source>
        <strain evidence="5 6">18JY8-7</strain>
    </source>
</reference>
<dbReference type="Pfam" id="PF08244">
    <property type="entry name" value="Glyco_hydro_32C"/>
    <property type="match status" value="1"/>
</dbReference>
<dbReference type="PANTHER" id="PTHR42800">
    <property type="entry name" value="EXOINULINASE INUD (AFU_ORTHOLOGUE AFUA_5G00480)"/>
    <property type="match status" value="1"/>
</dbReference>
<dbReference type="Gene3D" id="2.115.10.20">
    <property type="entry name" value="Glycosyl hydrolase domain, family 43"/>
    <property type="match status" value="1"/>
</dbReference>
<dbReference type="KEGG" id="coh:EAV92_14765"/>
<dbReference type="InterPro" id="IPR008964">
    <property type="entry name" value="Invasin/intimin_cell_adhesion"/>
</dbReference>
<dbReference type="Pfam" id="PF02368">
    <property type="entry name" value="Big_2"/>
    <property type="match status" value="1"/>
</dbReference>
<dbReference type="GO" id="GO:0005987">
    <property type="term" value="P:sucrose catabolic process"/>
    <property type="evidence" value="ECO:0007669"/>
    <property type="project" value="TreeGrafter"/>
</dbReference>
<protein>
    <submittedName>
        <fullName evidence="5">DUF1080 domain-containing protein</fullName>
    </submittedName>
</protein>
<dbReference type="PANTHER" id="PTHR42800:SF1">
    <property type="entry name" value="EXOINULINASE INUD (AFU_ORTHOLOGUE AFUA_5G00480)"/>
    <property type="match status" value="1"/>
</dbReference>
<dbReference type="Proteomes" id="UP000269097">
    <property type="component" value="Chromosome"/>
</dbReference>
<accession>A0A3G3K103</accession>
<dbReference type="RefSeq" id="WP_123041811.1">
    <property type="nucleotide sequence ID" value="NZ_CP033433.1"/>
</dbReference>
<evidence type="ECO:0000256" key="3">
    <source>
        <dbReference type="ARBA" id="ARBA00023295"/>
    </source>
</evidence>
<dbReference type="SUPFAM" id="SSF75005">
    <property type="entry name" value="Arabinanase/levansucrase/invertase"/>
    <property type="match status" value="1"/>
</dbReference>